<dbReference type="InterPro" id="IPR050802">
    <property type="entry name" value="EF-GSTs"/>
</dbReference>
<dbReference type="InterPro" id="IPR036282">
    <property type="entry name" value="Glutathione-S-Trfase_C_sf"/>
</dbReference>
<dbReference type="Gene3D" id="1.20.1050.10">
    <property type="match status" value="1"/>
</dbReference>
<name>A0ABR3P9W5_9PEZI</name>
<protein>
    <submittedName>
        <fullName evidence="9">Uncharacterized protein</fullName>
    </submittedName>
</protein>
<feature type="domain" description="GST C-terminal" evidence="8">
    <location>
        <begin position="87"/>
        <end position="221"/>
    </location>
</feature>
<dbReference type="SMART" id="SM01183">
    <property type="entry name" value="EF1G"/>
    <property type="match status" value="1"/>
</dbReference>
<dbReference type="EMBL" id="JBFMKM010000012">
    <property type="protein sequence ID" value="KAL1302824.1"/>
    <property type="molecule type" value="Genomic_DNA"/>
</dbReference>
<evidence type="ECO:0000256" key="3">
    <source>
        <dbReference type="ARBA" id="ARBA00022917"/>
    </source>
</evidence>
<evidence type="ECO:0000259" key="7">
    <source>
        <dbReference type="PROSITE" id="PS50404"/>
    </source>
</evidence>
<dbReference type="Gene3D" id="3.40.30.10">
    <property type="entry name" value="Glutaredoxin"/>
    <property type="match status" value="1"/>
</dbReference>
<comment type="similarity">
    <text evidence="1">Belongs to the GST superfamily.</text>
</comment>
<proteinExistence type="inferred from homology"/>
<dbReference type="InterPro" id="IPR010987">
    <property type="entry name" value="Glutathione-S-Trfase_C-like"/>
</dbReference>
<dbReference type="RefSeq" id="XP_069199100.1">
    <property type="nucleotide sequence ID" value="XM_069342596.1"/>
</dbReference>
<dbReference type="Pfam" id="PF00647">
    <property type="entry name" value="EF1G"/>
    <property type="match status" value="1"/>
</dbReference>
<evidence type="ECO:0000313" key="9">
    <source>
        <dbReference type="EMBL" id="KAL1302824.1"/>
    </source>
</evidence>
<dbReference type="PROSITE" id="PS50404">
    <property type="entry name" value="GST_NTER"/>
    <property type="match status" value="1"/>
</dbReference>
<evidence type="ECO:0000259" key="6">
    <source>
        <dbReference type="PROSITE" id="PS50040"/>
    </source>
</evidence>
<evidence type="ECO:0000259" key="8">
    <source>
        <dbReference type="PROSITE" id="PS50405"/>
    </source>
</evidence>
<organism evidence="9 10">
    <name type="scientific">Neodothiora populina</name>
    <dbReference type="NCBI Taxonomy" id="2781224"/>
    <lineage>
        <taxon>Eukaryota</taxon>
        <taxon>Fungi</taxon>
        <taxon>Dikarya</taxon>
        <taxon>Ascomycota</taxon>
        <taxon>Pezizomycotina</taxon>
        <taxon>Dothideomycetes</taxon>
        <taxon>Dothideomycetidae</taxon>
        <taxon>Dothideales</taxon>
        <taxon>Dothioraceae</taxon>
        <taxon>Neodothiora</taxon>
    </lineage>
</organism>
<feature type="region of interest" description="Disordered" evidence="5">
    <location>
        <begin position="215"/>
        <end position="256"/>
    </location>
</feature>
<dbReference type="PANTHER" id="PTHR43986">
    <property type="entry name" value="ELONGATION FACTOR 1-GAMMA"/>
    <property type="match status" value="1"/>
</dbReference>
<dbReference type="PROSITE" id="PS50040">
    <property type="entry name" value="EF1G_C"/>
    <property type="match status" value="1"/>
</dbReference>
<dbReference type="PROSITE" id="PS50405">
    <property type="entry name" value="GST_CTER"/>
    <property type="match status" value="1"/>
</dbReference>
<dbReference type="InterPro" id="IPR040079">
    <property type="entry name" value="Glutathione_S-Trfase"/>
</dbReference>
<accession>A0ABR3P9W5</accession>
<gene>
    <name evidence="9" type="ORF">AAFC00_003160</name>
</gene>
<comment type="caution">
    <text evidence="9">The sequence shown here is derived from an EMBL/GenBank/DDBJ whole genome shotgun (WGS) entry which is preliminary data.</text>
</comment>
<dbReference type="SUPFAM" id="SSF52833">
    <property type="entry name" value="Thioredoxin-like"/>
    <property type="match status" value="1"/>
</dbReference>
<dbReference type="CDD" id="cd03044">
    <property type="entry name" value="GST_N_EF1Bgamma"/>
    <property type="match status" value="1"/>
</dbReference>
<evidence type="ECO:0000256" key="5">
    <source>
        <dbReference type="SAM" id="MobiDB-lite"/>
    </source>
</evidence>
<dbReference type="CDD" id="cd03181">
    <property type="entry name" value="GST_C_EF1Bgamma_like"/>
    <property type="match status" value="1"/>
</dbReference>
<feature type="domain" description="EF-1-gamma C-terminal" evidence="6">
    <location>
        <begin position="253"/>
        <end position="414"/>
    </location>
</feature>
<sequence length="414" mass="46881">MSFGKLFTYPGNPRSTAIRAVAKANNLDLEIVQTQPGADVSTDYLKLNKLGKVPTFEGADGYVLTECMAIAIYLTSQNEKTTLLGKTKQDYAAILRWMSYGNTEILPALAGWFRPLIGKDPYNKKSVEDKKTAALKAVKVLDDHLLVNTYLVSERLTLADLFVTGLIARGFEYFFDKAWRSEHPNVSRWYETVYNQPIYSDVAEKFTLIDQAIPNQPPKKEAAPKAEKPKAAPKPAAAAAADDDEEPAPAPKPKHPLEALPRATFVLDDLKRKYSNEETREVALPWFWENTNFEEYSLFRCDFKYNDELTMPFMSANQIGGFFARLEASRKYIFGCMSVYGVTNDSIMRGAFLVRGQEALPAFDVAPDYESYEFTKLDPTKAEDKEFVNDMWSWDKPIEVDGKTYEWSDGKVFK</sequence>
<dbReference type="Gene3D" id="3.30.70.1010">
    <property type="entry name" value="Translation elongation factor EF1B, gamma chain, conserved domain"/>
    <property type="match status" value="1"/>
</dbReference>
<feature type="compositionally biased region" description="Basic and acidic residues" evidence="5">
    <location>
        <begin position="218"/>
        <end position="230"/>
    </location>
</feature>
<keyword evidence="2 4" id="KW-0251">Elongation factor</keyword>
<evidence type="ECO:0000256" key="1">
    <source>
        <dbReference type="ARBA" id="ARBA00007409"/>
    </source>
</evidence>
<feature type="domain" description="GST N-terminal" evidence="7">
    <location>
        <begin position="2"/>
        <end position="82"/>
    </location>
</feature>
<evidence type="ECO:0000313" key="10">
    <source>
        <dbReference type="Proteomes" id="UP001562354"/>
    </source>
</evidence>
<dbReference type="Pfam" id="PF02798">
    <property type="entry name" value="GST_N"/>
    <property type="match status" value="1"/>
</dbReference>
<reference evidence="9 10" key="1">
    <citation type="submission" date="2024-07" db="EMBL/GenBank/DDBJ databases">
        <title>Draft sequence of the Neodothiora populina.</title>
        <authorList>
            <person name="Drown D.D."/>
            <person name="Schuette U.S."/>
            <person name="Buechlein A.B."/>
            <person name="Rusch D.R."/>
            <person name="Winton L.W."/>
            <person name="Adams G.A."/>
        </authorList>
    </citation>
    <scope>NUCLEOTIDE SEQUENCE [LARGE SCALE GENOMIC DNA]</scope>
    <source>
        <strain evidence="9 10">CPC 39397</strain>
    </source>
</reference>
<dbReference type="SFLD" id="SFLDS00019">
    <property type="entry name" value="Glutathione_Transferase_(cytos"/>
    <property type="match status" value="1"/>
</dbReference>
<dbReference type="Pfam" id="PF00043">
    <property type="entry name" value="GST_C"/>
    <property type="match status" value="1"/>
</dbReference>
<dbReference type="InterPro" id="IPR001662">
    <property type="entry name" value="EF1B_G_C"/>
</dbReference>
<dbReference type="PANTHER" id="PTHR43986:SF1">
    <property type="entry name" value="ELONGATION FACTOR 1-GAMMA"/>
    <property type="match status" value="1"/>
</dbReference>
<dbReference type="SUPFAM" id="SSF89942">
    <property type="entry name" value="eEF1-gamma domain"/>
    <property type="match status" value="1"/>
</dbReference>
<dbReference type="SUPFAM" id="SSF47616">
    <property type="entry name" value="GST C-terminal domain-like"/>
    <property type="match status" value="1"/>
</dbReference>
<evidence type="ECO:0000256" key="4">
    <source>
        <dbReference type="PROSITE-ProRule" id="PRU00519"/>
    </source>
</evidence>
<dbReference type="Proteomes" id="UP001562354">
    <property type="component" value="Unassembled WGS sequence"/>
</dbReference>
<dbReference type="InterPro" id="IPR036249">
    <property type="entry name" value="Thioredoxin-like_sf"/>
</dbReference>
<evidence type="ECO:0000256" key="2">
    <source>
        <dbReference type="ARBA" id="ARBA00022768"/>
    </source>
</evidence>
<dbReference type="GeneID" id="95976862"/>
<dbReference type="InterPro" id="IPR036433">
    <property type="entry name" value="EF1B_G_C_sf"/>
</dbReference>
<dbReference type="InterPro" id="IPR004045">
    <property type="entry name" value="Glutathione_S-Trfase_N"/>
</dbReference>
<keyword evidence="10" id="KW-1185">Reference proteome</keyword>
<dbReference type="InterPro" id="IPR004046">
    <property type="entry name" value="GST_C"/>
</dbReference>
<keyword evidence="3 4" id="KW-0648">Protein biosynthesis</keyword>
<dbReference type="SFLD" id="SFLDG00358">
    <property type="entry name" value="Main_(cytGST)"/>
    <property type="match status" value="1"/>
</dbReference>